<keyword evidence="2" id="KW-0808">Transferase</keyword>
<dbReference type="PANTHER" id="PTHR45992:SF2">
    <property type="entry name" value="EUKARYOTIC ELONGATION FACTOR 2 KINASE"/>
    <property type="match status" value="1"/>
</dbReference>
<proteinExistence type="predicted"/>
<keyword evidence="3" id="KW-0547">Nucleotide-binding</keyword>
<protein>
    <recommendedName>
        <fullName evidence="7">Alpha-type protein kinase domain-containing protein</fullName>
    </recommendedName>
</protein>
<dbReference type="VEuPathDB" id="FungiDB:PSTT_05921"/>
<keyword evidence="5" id="KW-0067">ATP-binding</keyword>
<dbReference type="Pfam" id="PF02816">
    <property type="entry name" value="Alpha_kinase"/>
    <property type="match status" value="1"/>
</dbReference>
<feature type="region of interest" description="Disordered" evidence="6">
    <location>
        <begin position="158"/>
        <end position="218"/>
    </location>
</feature>
<organism evidence="8 9">
    <name type="scientific">Puccinia striiformis</name>
    <dbReference type="NCBI Taxonomy" id="27350"/>
    <lineage>
        <taxon>Eukaryota</taxon>
        <taxon>Fungi</taxon>
        <taxon>Dikarya</taxon>
        <taxon>Basidiomycota</taxon>
        <taxon>Pucciniomycotina</taxon>
        <taxon>Pucciniomycetes</taxon>
        <taxon>Pucciniales</taxon>
        <taxon>Pucciniaceae</taxon>
        <taxon>Puccinia</taxon>
    </lineage>
</organism>
<feature type="compositionally biased region" description="Polar residues" evidence="6">
    <location>
        <begin position="162"/>
        <end position="176"/>
    </location>
</feature>
<dbReference type="VEuPathDB" id="FungiDB:PSHT_04254"/>
<dbReference type="GO" id="GO:0031037">
    <property type="term" value="P:myosin II filament disassembly"/>
    <property type="evidence" value="ECO:0007669"/>
    <property type="project" value="TreeGrafter"/>
</dbReference>
<evidence type="ECO:0000256" key="5">
    <source>
        <dbReference type="ARBA" id="ARBA00022840"/>
    </source>
</evidence>
<dbReference type="EMBL" id="PKSL01000044">
    <property type="protein sequence ID" value="POW10668.1"/>
    <property type="molecule type" value="Genomic_DNA"/>
</dbReference>
<evidence type="ECO:0000313" key="8">
    <source>
        <dbReference type="EMBL" id="POW10668.1"/>
    </source>
</evidence>
<keyword evidence="4" id="KW-0418">Kinase</keyword>
<feature type="compositionally biased region" description="Polar residues" evidence="6">
    <location>
        <begin position="201"/>
        <end position="214"/>
    </location>
</feature>
<evidence type="ECO:0000256" key="6">
    <source>
        <dbReference type="SAM" id="MobiDB-lite"/>
    </source>
</evidence>
<dbReference type="Proteomes" id="UP000239156">
    <property type="component" value="Unassembled WGS sequence"/>
</dbReference>
<comment type="caution">
    <text evidence="8">The sequence shown here is derived from an EMBL/GenBank/DDBJ whole genome shotgun (WGS) entry which is preliminary data.</text>
</comment>
<evidence type="ECO:0000313" key="9">
    <source>
        <dbReference type="Proteomes" id="UP000239156"/>
    </source>
</evidence>
<dbReference type="AlphaFoldDB" id="A0A2S4VMJ8"/>
<dbReference type="InterPro" id="IPR051852">
    <property type="entry name" value="Alpha-type_PK"/>
</dbReference>
<evidence type="ECO:0000256" key="1">
    <source>
        <dbReference type="ARBA" id="ARBA00022527"/>
    </source>
</evidence>
<dbReference type="GO" id="GO:0005524">
    <property type="term" value="F:ATP binding"/>
    <property type="evidence" value="ECO:0007669"/>
    <property type="project" value="UniProtKB-KW"/>
</dbReference>
<keyword evidence="1" id="KW-0723">Serine/threonine-protein kinase</keyword>
<keyword evidence="9" id="KW-1185">Reference proteome</keyword>
<sequence>MAEPADCAGTHASFRDVGKSKRTKTPTPSPYARTARPAPPPPPINDQIKLVNCGIVLYQLDKLKRTGIMCRMLQVNVLQPNLYLSLQRQLWELFSPSLLSKNLVESLPQDFLPHTNLSHKKNVIDPETLAMLLGQSTIKKPVQIDITYQENIDELENDNTDNVESNLSSADATDSHTPPVPASDNPRPETPTPRLTRSAALANSQSTALPNSTVPARGPASLSTHMNFLGRPVSSASIDLNPEGWVVAERLKFNHQDARGRQSSSLARYQHLQATTCPLTIKVDKTTIVGQGSMRKAFAALVKTDGHNGGPPRITNWVAKVGIHDEYPTINPHATKARMYKACGHVLRAFQLIINRCTSLLLNDTIRQKIKAFELVRHCVAFVGDSICPVDVYFLEASLPGD</sequence>
<gene>
    <name evidence="8" type="ORF">PSTT_05921</name>
</gene>
<dbReference type="GO" id="GO:0004674">
    <property type="term" value="F:protein serine/threonine kinase activity"/>
    <property type="evidence" value="ECO:0007669"/>
    <property type="project" value="UniProtKB-KW"/>
</dbReference>
<dbReference type="GO" id="GO:1903013">
    <property type="term" value="P:response to differentiation-inducing factor 1"/>
    <property type="evidence" value="ECO:0007669"/>
    <property type="project" value="TreeGrafter"/>
</dbReference>
<feature type="domain" description="Alpha-type protein kinase" evidence="7">
    <location>
        <begin position="290"/>
        <end position="401"/>
    </location>
</feature>
<feature type="region of interest" description="Disordered" evidence="6">
    <location>
        <begin position="1"/>
        <end position="45"/>
    </location>
</feature>
<evidence type="ECO:0000256" key="2">
    <source>
        <dbReference type="ARBA" id="ARBA00022679"/>
    </source>
</evidence>
<evidence type="ECO:0000256" key="4">
    <source>
        <dbReference type="ARBA" id="ARBA00022777"/>
    </source>
</evidence>
<reference evidence="8" key="1">
    <citation type="submission" date="2017-12" db="EMBL/GenBank/DDBJ databases">
        <title>Gene loss provides genomic basis for host adaptation in cereal stripe rust fungi.</title>
        <authorList>
            <person name="Xia C."/>
        </authorList>
    </citation>
    <scope>NUCLEOTIDE SEQUENCE [LARGE SCALE GENOMIC DNA]</scope>
    <source>
        <strain evidence="8">93-210</strain>
    </source>
</reference>
<evidence type="ECO:0000256" key="3">
    <source>
        <dbReference type="ARBA" id="ARBA00022741"/>
    </source>
</evidence>
<evidence type="ECO:0000259" key="7">
    <source>
        <dbReference type="Pfam" id="PF02816"/>
    </source>
</evidence>
<dbReference type="InterPro" id="IPR004166">
    <property type="entry name" value="a-kinase_dom"/>
</dbReference>
<name>A0A2S4VMJ8_9BASI</name>
<dbReference type="PANTHER" id="PTHR45992">
    <property type="entry name" value="EUKARYOTIC ELONGATION FACTOR 2 KINASE-RELATED"/>
    <property type="match status" value="1"/>
</dbReference>
<accession>A0A2S4VMJ8</accession>